<name>A0A239DLY6_9FLAO</name>
<dbReference type="AlphaFoldDB" id="A0A239DLY6"/>
<reference evidence="1 2" key="1">
    <citation type="submission" date="2017-06" db="EMBL/GenBank/DDBJ databases">
        <authorList>
            <person name="Kim H.J."/>
            <person name="Triplett B.A."/>
        </authorList>
    </citation>
    <scope>NUCLEOTIDE SEQUENCE [LARGE SCALE GENOMIC DNA]</scope>
    <source>
        <strain evidence="1 2">DSM 25597</strain>
    </source>
</reference>
<sequence length="63" mass="6780">MLKNILKANGVKELNKAEQQSVTGGMITTCTSDSDCQIPGNPFCIYACIINFGVCVYDTRSCA</sequence>
<evidence type="ECO:0000313" key="1">
    <source>
        <dbReference type="EMBL" id="SNS32848.1"/>
    </source>
</evidence>
<accession>A0A239DLY6</accession>
<organism evidence="1 2">
    <name type="scientific">Dokdonia pacifica</name>
    <dbReference type="NCBI Taxonomy" id="1627892"/>
    <lineage>
        <taxon>Bacteria</taxon>
        <taxon>Pseudomonadati</taxon>
        <taxon>Bacteroidota</taxon>
        <taxon>Flavobacteriia</taxon>
        <taxon>Flavobacteriales</taxon>
        <taxon>Flavobacteriaceae</taxon>
        <taxon>Dokdonia</taxon>
    </lineage>
</organism>
<dbReference type="EMBL" id="FZNY01000011">
    <property type="protein sequence ID" value="SNS32848.1"/>
    <property type="molecule type" value="Genomic_DNA"/>
</dbReference>
<evidence type="ECO:0000313" key="2">
    <source>
        <dbReference type="Proteomes" id="UP000198379"/>
    </source>
</evidence>
<gene>
    <name evidence="1" type="ORF">SAMN06265376_11163</name>
</gene>
<protein>
    <submittedName>
        <fullName evidence="1">Uncharacterized protein</fullName>
    </submittedName>
</protein>
<dbReference type="Proteomes" id="UP000198379">
    <property type="component" value="Unassembled WGS sequence"/>
</dbReference>
<proteinExistence type="predicted"/>
<dbReference type="RefSeq" id="WP_179218253.1">
    <property type="nucleotide sequence ID" value="NZ_BMEP01000008.1"/>
</dbReference>
<keyword evidence="2" id="KW-1185">Reference proteome</keyword>